<name>A0A7R9LJB1_9ACAR</name>
<dbReference type="AlphaFoldDB" id="A0A7R9LJB1"/>
<keyword evidence="7" id="KW-1133">Transmembrane helix</keyword>
<dbReference type="GO" id="GO:0005228">
    <property type="term" value="F:intracellular sodium-activated potassium channel activity"/>
    <property type="evidence" value="ECO:0007669"/>
    <property type="project" value="TreeGrafter"/>
</dbReference>
<keyword evidence="4" id="KW-0812">Transmembrane</keyword>
<evidence type="ECO:0000256" key="3">
    <source>
        <dbReference type="ARBA" id="ARBA00022538"/>
    </source>
</evidence>
<comment type="subcellular location">
    <subcellularLocation>
        <location evidence="1">Membrane</location>
        <topology evidence="1">Multi-pass membrane protein</topology>
    </subcellularLocation>
</comment>
<proteinExistence type="predicted"/>
<evidence type="ECO:0000256" key="7">
    <source>
        <dbReference type="ARBA" id="ARBA00022989"/>
    </source>
</evidence>
<keyword evidence="3" id="KW-0633">Potassium transport</keyword>
<keyword evidence="5" id="KW-0631">Potassium channel</keyword>
<evidence type="ECO:0000313" key="13">
    <source>
        <dbReference type="Proteomes" id="UP000759131"/>
    </source>
</evidence>
<feature type="region of interest" description="Disordered" evidence="11">
    <location>
        <begin position="171"/>
        <end position="198"/>
    </location>
</feature>
<evidence type="ECO:0000256" key="6">
    <source>
        <dbReference type="ARBA" id="ARBA00022958"/>
    </source>
</evidence>
<dbReference type="PANTHER" id="PTHR10027:SF10">
    <property type="entry name" value="SLOWPOKE 2, ISOFORM D"/>
    <property type="match status" value="1"/>
</dbReference>
<evidence type="ECO:0000256" key="1">
    <source>
        <dbReference type="ARBA" id="ARBA00004141"/>
    </source>
</evidence>
<evidence type="ECO:0000256" key="8">
    <source>
        <dbReference type="ARBA" id="ARBA00023065"/>
    </source>
</evidence>
<protein>
    <submittedName>
        <fullName evidence="12">Uncharacterized protein</fullName>
    </submittedName>
</protein>
<keyword evidence="2" id="KW-0813">Transport</keyword>
<feature type="non-terminal residue" evidence="12">
    <location>
        <position position="1"/>
    </location>
</feature>
<evidence type="ECO:0000256" key="5">
    <source>
        <dbReference type="ARBA" id="ARBA00022826"/>
    </source>
</evidence>
<dbReference type="EMBL" id="OC882064">
    <property type="protein sequence ID" value="CAD7642570.1"/>
    <property type="molecule type" value="Genomic_DNA"/>
</dbReference>
<keyword evidence="9" id="KW-0472">Membrane</keyword>
<reference evidence="12" key="1">
    <citation type="submission" date="2020-11" db="EMBL/GenBank/DDBJ databases">
        <authorList>
            <person name="Tran Van P."/>
        </authorList>
    </citation>
    <scope>NUCLEOTIDE SEQUENCE</scope>
</reference>
<evidence type="ECO:0000256" key="9">
    <source>
        <dbReference type="ARBA" id="ARBA00023136"/>
    </source>
</evidence>
<dbReference type="Proteomes" id="UP000759131">
    <property type="component" value="Unassembled WGS sequence"/>
</dbReference>
<evidence type="ECO:0000256" key="2">
    <source>
        <dbReference type="ARBA" id="ARBA00022448"/>
    </source>
</evidence>
<dbReference type="InterPro" id="IPR047871">
    <property type="entry name" value="K_chnl_Slo-like"/>
</dbReference>
<gene>
    <name evidence="12" type="ORF">OSB1V03_LOCUS19208</name>
</gene>
<dbReference type="EMBL" id="CAJPIZ010027489">
    <property type="protein sequence ID" value="CAG2119259.1"/>
    <property type="molecule type" value="Genomic_DNA"/>
</dbReference>
<dbReference type="GO" id="GO:0005886">
    <property type="term" value="C:plasma membrane"/>
    <property type="evidence" value="ECO:0007669"/>
    <property type="project" value="TreeGrafter"/>
</dbReference>
<evidence type="ECO:0000256" key="10">
    <source>
        <dbReference type="ARBA" id="ARBA00023303"/>
    </source>
</evidence>
<accession>A0A7R9LJB1</accession>
<keyword evidence="6" id="KW-0630">Potassium</keyword>
<evidence type="ECO:0000313" key="12">
    <source>
        <dbReference type="EMBL" id="CAD7642570.1"/>
    </source>
</evidence>
<feature type="compositionally biased region" description="Basic and acidic residues" evidence="11">
    <location>
        <begin position="183"/>
        <end position="198"/>
    </location>
</feature>
<keyword evidence="8" id="KW-0406">Ion transport</keyword>
<sequence>MRGTWPIMLNPGPSYVLKISDICFYMNITKEENSAFLPATGHTSGASGSGDSGNNGEAVKPVDTESATTPTYNRIQIPRETKEKVEMSFLSSVRRKSSNIFSSDSTLSGTKIRRDSSPTRLKRAVTEFAVKVKRVTTGGRQCGHLEVPKIEFGSPASPTAKTNDVVAARGRRPSIAPVPAMLGDKDSDSDRDSEHEQEKYLDIPWNAPAESSDIVKGFPPVSPYVGVSPTLCYLVKDKKPPCCLQISQQCDHCPYLHARDYNWQQTRCIILAADYASNGIYNFIVPLRAHFHNPNTLRPIVLLLERRPNPAFI</sequence>
<dbReference type="GO" id="GO:0015271">
    <property type="term" value="F:outward rectifier potassium channel activity"/>
    <property type="evidence" value="ECO:0007669"/>
    <property type="project" value="TreeGrafter"/>
</dbReference>
<evidence type="ECO:0000256" key="4">
    <source>
        <dbReference type="ARBA" id="ARBA00022692"/>
    </source>
</evidence>
<keyword evidence="13" id="KW-1185">Reference proteome</keyword>
<feature type="region of interest" description="Disordered" evidence="11">
    <location>
        <begin position="39"/>
        <end position="71"/>
    </location>
</feature>
<dbReference type="PANTHER" id="PTHR10027">
    <property type="entry name" value="CALCIUM-ACTIVATED POTASSIUM CHANNEL ALPHA CHAIN"/>
    <property type="match status" value="1"/>
</dbReference>
<evidence type="ECO:0000256" key="11">
    <source>
        <dbReference type="SAM" id="MobiDB-lite"/>
    </source>
</evidence>
<keyword evidence="10" id="KW-0407">Ion channel</keyword>
<organism evidence="12">
    <name type="scientific">Medioppia subpectinata</name>
    <dbReference type="NCBI Taxonomy" id="1979941"/>
    <lineage>
        <taxon>Eukaryota</taxon>
        <taxon>Metazoa</taxon>
        <taxon>Ecdysozoa</taxon>
        <taxon>Arthropoda</taxon>
        <taxon>Chelicerata</taxon>
        <taxon>Arachnida</taxon>
        <taxon>Acari</taxon>
        <taxon>Acariformes</taxon>
        <taxon>Sarcoptiformes</taxon>
        <taxon>Oribatida</taxon>
        <taxon>Brachypylina</taxon>
        <taxon>Oppioidea</taxon>
        <taxon>Oppiidae</taxon>
        <taxon>Medioppia</taxon>
    </lineage>
</organism>
<dbReference type="OrthoDB" id="6505542at2759"/>